<dbReference type="SUPFAM" id="SSF52266">
    <property type="entry name" value="SGNH hydrolase"/>
    <property type="match status" value="1"/>
</dbReference>
<reference evidence="3 4" key="1">
    <citation type="submission" date="2015-07" db="EMBL/GenBank/DDBJ databases">
        <title>The draft genome sequence of Leadbetterella sp. JN14-9.</title>
        <authorList>
            <person name="Liu Y."/>
            <person name="Du J."/>
            <person name="Shao Z."/>
        </authorList>
    </citation>
    <scope>NUCLEOTIDE SEQUENCE [LARGE SCALE GENOMIC DNA]</scope>
    <source>
        <strain evidence="3 4">JN14-9</strain>
    </source>
</reference>
<keyword evidence="4" id="KW-1185">Reference proteome</keyword>
<dbReference type="GO" id="GO:0005975">
    <property type="term" value="P:carbohydrate metabolic process"/>
    <property type="evidence" value="ECO:0007669"/>
    <property type="project" value="InterPro"/>
</dbReference>
<dbReference type="AlphaFoldDB" id="A0A0P7BS17"/>
<dbReference type="SUPFAM" id="SSF88713">
    <property type="entry name" value="Glycoside hydrolase/deacetylase"/>
    <property type="match status" value="1"/>
</dbReference>
<dbReference type="InterPro" id="IPR036514">
    <property type="entry name" value="SGNH_hydro_sf"/>
</dbReference>
<accession>A0A0P7BS17</accession>
<dbReference type="Pfam" id="PF03629">
    <property type="entry name" value="SASA"/>
    <property type="match status" value="2"/>
</dbReference>
<dbReference type="GO" id="GO:0004553">
    <property type="term" value="F:hydrolase activity, hydrolyzing O-glycosyl compounds"/>
    <property type="evidence" value="ECO:0007669"/>
    <property type="project" value="InterPro"/>
</dbReference>
<dbReference type="PANTHER" id="PTHR22901">
    <property type="entry name" value="SIALATE O-ACETYLESTERASE"/>
    <property type="match status" value="1"/>
</dbReference>
<dbReference type="Gene3D" id="3.20.20.370">
    <property type="entry name" value="Glycoside hydrolase/deacetylase"/>
    <property type="match status" value="1"/>
</dbReference>
<dbReference type="GO" id="GO:0001681">
    <property type="term" value="F:sialate O-acetylesterase activity"/>
    <property type="evidence" value="ECO:0007669"/>
    <property type="project" value="InterPro"/>
</dbReference>
<dbReference type="Pfam" id="PF01522">
    <property type="entry name" value="Polysacc_deac_1"/>
    <property type="match status" value="1"/>
</dbReference>
<evidence type="ECO:0000313" key="4">
    <source>
        <dbReference type="Proteomes" id="UP000050454"/>
    </source>
</evidence>
<dbReference type="Proteomes" id="UP000050454">
    <property type="component" value="Unassembled WGS sequence"/>
</dbReference>
<dbReference type="InterPro" id="IPR013783">
    <property type="entry name" value="Ig-like_fold"/>
</dbReference>
<evidence type="ECO:0000313" key="3">
    <source>
        <dbReference type="EMBL" id="KPM47759.1"/>
    </source>
</evidence>
<dbReference type="GO" id="GO:0016810">
    <property type="term" value="F:hydrolase activity, acting on carbon-nitrogen (but not peptide) bonds"/>
    <property type="evidence" value="ECO:0007669"/>
    <property type="project" value="InterPro"/>
</dbReference>
<dbReference type="PANTHER" id="PTHR22901:SF0">
    <property type="entry name" value="SIALATE O-ACETYLESTERASE"/>
    <property type="match status" value="1"/>
</dbReference>
<dbReference type="EMBL" id="LGTQ01000009">
    <property type="protein sequence ID" value="KPM47759.1"/>
    <property type="molecule type" value="Genomic_DNA"/>
</dbReference>
<protein>
    <recommendedName>
        <fullName evidence="2">NodB homology domain-containing protein</fullName>
    </recommendedName>
</protein>
<dbReference type="PROSITE" id="PS51677">
    <property type="entry name" value="NODB"/>
    <property type="match status" value="1"/>
</dbReference>
<name>A0A0P7BS17_9BACT</name>
<dbReference type="InterPro" id="IPR008979">
    <property type="entry name" value="Galactose-bd-like_sf"/>
</dbReference>
<dbReference type="OrthoDB" id="9816001at2"/>
<evidence type="ECO:0000256" key="1">
    <source>
        <dbReference type="ARBA" id="ARBA00022801"/>
    </source>
</evidence>
<dbReference type="InterPro" id="IPR039329">
    <property type="entry name" value="SIAE"/>
</dbReference>
<dbReference type="SUPFAM" id="SSF49785">
    <property type="entry name" value="Galactose-binding domain-like"/>
    <property type="match status" value="1"/>
</dbReference>
<dbReference type="STRING" id="1605367.AFM12_10825"/>
<keyword evidence="1" id="KW-0378">Hydrolase</keyword>
<dbReference type="Gene3D" id="3.40.50.1110">
    <property type="entry name" value="SGNH hydrolase"/>
    <property type="match status" value="1"/>
</dbReference>
<proteinExistence type="predicted"/>
<organism evidence="3 4">
    <name type="scientific">Jiulongibacter sediminis</name>
    <dbReference type="NCBI Taxonomy" id="1605367"/>
    <lineage>
        <taxon>Bacteria</taxon>
        <taxon>Pseudomonadati</taxon>
        <taxon>Bacteroidota</taxon>
        <taxon>Cytophagia</taxon>
        <taxon>Cytophagales</taxon>
        <taxon>Leadbetterellaceae</taxon>
        <taxon>Jiulongibacter</taxon>
    </lineage>
</organism>
<dbReference type="PATRIC" id="fig|1605367.3.peg.3554"/>
<dbReference type="Gene3D" id="2.60.120.260">
    <property type="entry name" value="Galactose-binding domain-like"/>
    <property type="match status" value="1"/>
</dbReference>
<sequence length="883" mass="98910">MNYLIRTLFLFFLTLGIGSLNAQIRLPKLVSDGMVLQRNEPLKIWGWASAKERITVTFNGENFKTRADENGDWSVQISPQMAGGPYQMTLKGKNEVKVSNILIGDVWLASGQSNMVHQMQHHDVTYSNDIATADNSKIRQFLIPTTPVLDSPAADFKETAWREANPENVRYFSAVAYFFALKIFEEELVPIGIINASVGGTPIEAWTSEEGLADFEDLMARITKNKDTTYVNSFRRTAPSAPPVVKDKGLLDDEKWYSSEYEPKGWRPINVPGYWEDQSLKELNGTVWYRKEVEVSASLAASPAKIFAGRIIDADEVYINGTKVGGRTYQYPQRIYEIPDGVLKSGKNLVVIKVTNYGGKGGFVPDKPYFIASAKDTVSLLGQWAYKVGEVFPPRRFSGYGFSAQNQPTALYNGMIAPATSYKIKGVLWYQGESNAGRPEQYAQLQPAQIYDWRNQFGNSELPFIYVQLPNFMDYTFQPVESNWAHLRESQRKALSVPNTAMAVGIDLGEWNDIHPDNKKSVGERMALAALNLAYGKDIVSSGPMVNKAVKEGKQIRLTFDHVGGGLQSLDNEALREFALAGYDKKFVWADARIDGNEIEVRSEEIDNPKFVRYAWADNPDVNLYNMEGLPASPFEMIIDEPEQLWHGKKAAVVLTYDDALNVHLDNAIPELDARGLKGSFYLSAAFPGSQERIEDWRRAAANGHELGNHTLYHPCDASKPGRSWVSSERDLSKYTTERIVNEIKMTNIFLEALDGKTERTFAYTCGDTETGDGSFIPAIKDDFVALRGVRGQLNEIGKINLQNVDCFGVNGEKGSELIAWVKNAMEQNALITILFHGVGGEHDLNVSLEAHEELLDFLKENEKDVWVTTMLEAARHVKEQQK</sequence>
<dbReference type="CDD" id="cd10967">
    <property type="entry name" value="CE4_GLA_like_6s"/>
    <property type="match status" value="1"/>
</dbReference>
<dbReference type="InterPro" id="IPR002509">
    <property type="entry name" value="NODB_dom"/>
</dbReference>
<dbReference type="InterPro" id="IPR011330">
    <property type="entry name" value="Glyco_hydro/deAcase_b/a-brl"/>
</dbReference>
<evidence type="ECO:0000259" key="2">
    <source>
        <dbReference type="PROSITE" id="PS51677"/>
    </source>
</evidence>
<dbReference type="InterPro" id="IPR005181">
    <property type="entry name" value="SASA"/>
</dbReference>
<dbReference type="RefSeq" id="WP_055148087.1">
    <property type="nucleotide sequence ID" value="NZ_JXSZ01000009.1"/>
</dbReference>
<dbReference type="Gene3D" id="2.60.40.10">
    <property type="entry name" value="Immunoglobulins"/>
    <property type="match status" value="1"/>
</dbReference>
<feature type="domain" description="NodB homology" evidence="2">
    <location>
        <begin position="651"/>
        <end position="883"/>
    </location>
</feature>
<comment type="caution">
    <text evidence="3">The sequence shown here is derived from an EMBL/GenBank/DDBJ whole genome shotgun (WGS) entry which is preliminary data.</text>
</comment>
<gene>
    <name evidence="3" type="ORF">AFM12_10825</name>
</gene>